<reference evidence="2" key="1">
    <citation type="submission" date="2018-11" db="EMBL/GenBank/DDBJ databases">
        <title>FDA dAtabase for Regulatory Grade micrObial Sequences (FDA-ARGOS): Supporting development and validation of Infectious Disease Dx tests.</title>
        <authorList>
            <person name="Goldberg B."/>
            <person name="Campos J."/>
            <person name="Tallon L."/>
            <person name="Sadzewicz L."/>
            <person name="Zhao X."/>
            <person name="Vavikolanu K."/>
            <person name="Mehta A."/>
            <person name="Aluvathingal J."/>
            <person name="Nadendla S."/>
            <person name="Geyer C."/>
            <person name="Nandy P."/>
            <person name="Yan Y."/>
            <person name="Sichtig H."/>
        </authorList>
    </citation>
    <scope>NUCLEOTIDE SEQUENCE [LARGE SCALE GENOMIC DNA]</scope>
    <source>
        <strain evidence="2">FDAARGOS_614</strain>
    </source>
</reference>
<evidence type="ECO:0000313" key="2">
    <source>
        <dbReference type="Proteomes" id="UP000270411"/>
    </source>
</evidence>
<dbReference type="Proteomes" id="UP000270411">
    <property type="component" value="Chromosome 1"/>
</dbReference>
<evidence type="ECO:0000313" key="1">
    <source>
        <dbReference type="EMBL" id="AZG13851.1"/>
    </source>
</evidence>
<proteinExistence type="predicted"/>
<dbReference type="InterPro" id="IPR021808">
    <property type="entry name" value="DUF3383"/>
</dbReference>
<protein>
    <submittedName>
        <fullName evidence="1">DUF3383 domain-containing protein</fullName>
    </submittedName>
</protein>
<dbReference type="KEGG" id="cpau:EHF44_10555"/>
<dbReference type="OrthoDB" id="5465420at2"/>
<dbReference type="Pfam" id="PF11863">
    <property type="entry name" value="DUF3383"/>
    <property type="match status" value="1"/>
</dbReference>
<dbReference type="AlphaFoldDB" id="A0A3G8H025"/>
<organism evidence="1 2">
    <name type="scientific">Cupriavidus pauculus</name>
    <dbReference type="NCBI Taxonomy" id="82633"/>
    <lineage>
        <taxon>Bacteria</taxon>
        <taxon>Pseudomonadati</taxon>
        <taxon>Pseudomonadota</taxon>
        <taxon>Betaproteobacteria</taxon>
        <taxon>Burkholderiales</taxon>
        <taxon>Burkholderiaceae</taxon>
        <taxon>Cupriavidus</taxon>
    </lineage>
</organism>
<dbReference type="RefSeq" id="WP_124683702.1">
    <property type="nucleotide sequence ID" value="NZ_CP033969.1"/>
</dbReference>
<name>A0A3G8H025_9BURK</name>
<gene>
    <name evidence="1" type="ORF">EHF44_10555</name>
</gene>
<sequence>MPNGLPVSRLINVTINMSPLAAQGANLNTELILGASAVIDTNERMRAYGTIDAVGSDFGNTAPEYLAALLYFQQTPQPSQLYIGRWAKTATSGSLRGAALSAAQKDITVWKAVTAGSFKITVDATVKTLSALDFSGVTNLNGVATIIQTALAGAGFVWNGSQFVATSPTTGTSSKISYATPTGSGTDISTMLGMTSALASAPVDGIVAESPDTCVNIFLDRFANKFLGIQFADTSLTNDQHVAVADLIEADQRHIYGATTREPQALDGTATTDLLSRFKAKSYKYSFAQYSSNSPYAAASLFGRLLTTNFNANNTTITLMYKQEPGIVPETLSSTQANVLQDKRGNVFVEYDNDTAIVQYGVTPSGIFIDSVYNSIWFRNRIQTDVYNLLYQSTTKIPQTDGGNALIATAIEGACAAAVNNGYLAPGVWNSAGFGALKQGDTLAKGYYVYTPPIALQSQADREARKSVSFQVAAKEAGAIHSVDILVNVNR</sequence>
<accession>A0A3G8H025</accession>
<dbReference type="EMBL" id="CP033969">
    <property type="protein sequence ID" value="AZG13851.1"/>
    <property type="molecule type" value="Genomic_DNA"/>
</dbReference>